<comment type="pathway">
    <text evidence="3">Quinol/quinone metabolism; 1,4-dihydroxy-2-naphthoate biosynthesis; 1,4-dihydroxy-2-naphthoate from chorismate: step 3/7.</text>
</comment>
<comment type="caution">
    <text evidence="5">The sequence shown here is derived from an EMBL/GenBank/DDBJ whole genome shotgun (WGS) entry which is preliminary data.</text>
</comment>
<keyword evidence="1 3" id="KW-0474">Menaquinone biosynthesis</keyword>
<dbReference type="Proteomes" id="UP001595880">
    <property type="component" value="Unassembled WGS sequence"/>
</dbReference>
<dbReference type="RefSeq" id="WP_390196645.1">
    <property type="nucleotide sequence ID" value="NZ_JBHSDV010000001.1"/>
</dbReference>
<evidence type="ECO:0000259" key="4">
    <source>
        <dbReference type="Pfam" id="PF00561"/>
    </source>
</evidence>
<dbReference type="Pfam" id="PF00561">
    <property type="entry name" value="Abhydrolase_1"/>
    <property type="match status" value="1"/>
</dbReference>
<dbReference type="NCBIfam" id="TIGR03695">
    <property type="entry name" value="menH_SHCHC"/>
    <property type="match status" value="1"/>
</dbReference>
<proteinExistence type="inferred from homology"/>
<dbReference type="GO" id="GO:0070205">
    <property type="term" value="F:2-succinyl-6-hydroxy-2,4-cyclohexadiene-1-carboxylate synthase activity"/>
    <property type="evidence" value="ECO:0007669"/>
    <property type="project" value="UniProtKB-EC"/>
</dbReference>
<keyword evidence="2 3" id="KW-0456">Lyase</keyword>
<comment type="catalytic activity">
    <reaction evidence="3">
        <text>5-enolpyruvoyl-6-hydroxy-2-succinyl-cyclohex-3-ene-1-carboxylate = (1R,6R)-6-hydroxy-2-succinyl-cyclohexa-2,4-diene-1-carboxylate + pyruvate</text>
        <dbReference type="Rhea" id="RHEA:25597"/>
        <dbReference type="ChEBI" id="CHEBI:15361"/>
        <dbReference type="ChEBI" id="CHEBI:58689"/>
        <dbReference type="ChEBI" id="CHEBI:58818"/>
        <dbReference type="EC" id="4.2.99.20"/>
    </reaction>
</comment>
<gene>
    <name evidence="3 5" type="primary">menH</name>
    <name evidence="5" type="ORF">ACFOZ1_05105</name>
</gene>
<reference evidence="6" key="1">
    <citation type="journal article" date="2019" name="Int. J. Syst. Evol. Microbiol.">
        <title>The Global Catalogue of Microorganisms (GCM) 10K type strain sequencing project: providing services to taxonomists for standard genome sequencing and annotation.</title>
        <authorList>
            <consortium name="The Broad Institute Genomics Platform"/>
            <consortium name="The Broad Institute Genome Sequencing Center for Infectious Disease"/>
            <person name="Wu L."/>
            <person name="Ma J."/>
        </authorList>
    </citation>
    <scope>NUCLEOTIDE SEQUENCE [LARGE SCALE GENOMIC DNA]</scope>
    <source>
        <strain evidence="6">KACC 14058</strain>
    </source>
</reference>
<evidence type="ECO:0000256" key="2">
    <source>
        <dbReference type="ARBA" id="ARBA00023239"/>
    </source>
</evidence>
<dbReference type="PANTHER" id="PTHR42916:SF1">
    <property type="entry name" value="PROTEIN PHYLLO, CHLOROPLASTIC"/>
    <property type="match status" value="1"/>
</dbReference>
<accession>A0ABV8VU35</accession>
<dbReference type="PRINTS" id="PR00111">
    <property type="entry name" value="ABHYDROLASE"/>
</dbReference>
<comment type="function">
    <text evidence="3">Catalyzes a proton abstraction reaction that results in 2,5-elimination of pyruvate from 2-succinyl-5-enolpyruvyl-6-hydroxy-3-cyclohexene-1-carboxylate (SEPHCHC) and the formation of 2-succinyl-6-hydroxy-2,4-cyclohexadiene-1-carboxylate (SHCHC).</text>
</comment>
<dbReference type="InterPro" id="IPR000073">
    <property type="entry name" value="AB_hydrolase_1"/>
</dbReference>
<feature type="domain" description="AB hydrolase-1" evidence="4">
    <location>
        <begin position="20"/>
        <end position="248"/>
    </location>
</feature>
<comment type="similarity">
    <text evidence="3">Belongs to the AB hydrolase superfamily. MenH family.</text>
</comment>
<protein>
    <recommendedName>
        <fullName evidence="3">Putative 2-succinyl-6-hydroxy-2,4-cyclohexadiene-1-carboxylate synthase</fullName>
        <shortName evidence="3">SHCHC synthase</shortName>
        <ecNumber evidence="3">4.2.99.20</ecNumber>
    </recommendedName>
</protein>
<sequence>MFIEVDEHKYWVECEGKGEPLVILHGFTGSTHTFRFLKHYLPDYQLIRIDLPGHGRTKATISSMEKCIDDVSIVCKKIGLTKFHLLGYSMGGRTALSFAKKYPIFVQSLILESATPGIENDEERKKRIKADEELATFILENPIEAFVDYWEEIPLFFSQKHLPTPLKKAIREERLAQSREGLALSLRTMGTGTMPSLWNHLSTILCPVCILVGESDKKFIQIGEKMISFIQNNEFHVIKNSGHAIHVEQSEIFGTIVNEFLKQRRM</sequence>
<dbReference type="HAMAP" id="MF_01660">
    <property type="entry name" value="MenH"/>
    <property type="match status" value="1"/>
</dbReference>
<evidence type="ECO:0000256" key="3">
    <source>
        <dbReference type="HAMAP-Rule" id="MF_01660"/>
    </source>
</evidence>
<dbReference type="InterPro" id="IPR022485">
    <property type="entry name" value="SHCHC_synthase_MenH"/>
</dbReference>
<dbReference type="Gene3D" id="3.40.50.1820">
    <property type="entry name" value="alpha/beta hydrolase"/>
    <property type="match status" value="1"/>
</dbReference>
<dbReference type="PANTHER" id="PTHR42916">
    <property type="entry name" value="2-SUCCINYL-5-ENOLPYRUVYL-6-HYDROXY-3-CYCLOHEXENE-1-CARBOXYLATE SYNTHASE"/>
    <property type="match status" value="1"/>
</dbReference>
<evidence type="ECO:0000313" key="6">
    <source>
        <dbReference type="Proteomes" id="UP001595880"/>
    </source>
</evidence>
<organism evidence="5 6">
    <name type="scientific">Gracilibacillus marinus</name>
    <dbReference type="NCBI Taxonomy" id="630535"/>
    <lineage>
        <taxon>Bacteria</taxon>
        <taxon>Bacillati</taxon>
        <taxon>Bacillota</taxon>
        <taxon>Bacilli</taxon>
        <taxon>Bacillales</taxon>
        <taxon>Bacillaceae</taxon>
        <taxon>Gracilibacillus</taxon>
    </lineage>
</organism>
<dbReference type="InterPro" id="IPR029058">
    <property type="entry name" value="AB_hydrolase_fold"/>
</dbReference>
<dbReference type="EMBL" id="JBHSDV010000001">
    <property type="protein sequence ID" value="MFC4387184.1"/>
    <property type="molecule type" value="Genomic_DNA"/>
</dbReference>
<dbReference type="EC" id="4.2.99.20" evidence="3"/>
<comment type="pathway">
    <text evidence="3">Quinol/quinone metabolism; menaquinone biosynthesis.</text>
</comment>
<evidence type="ECO:0000313" key="5">
    <source>
        <dbReference type="EMBL" id="MFC4387184.1"/>
    </source>
</evidence>
<name>A0ABV8VU35_9BACI</name>
<keyword evidence="6" id="KW-1185">Reference proteome</keyword>
<dbReference type="SUPFAM" id="SSF53474">
    <property type="entry name" value="alpha/beta-Hydrolases"/>
    <property type="match status" value="1"/>
</dbReference>
<comment type="subunit">
    <text evidence="3">Monomer.</text>
</comment>
<evidence type="ECO:0000256" key="1">
    <source>
        <dbReference type="ARBA" id="ARBA00022428"/>
    </source>
</evidence>